<comment type="caution">
    <text evidence="2">The sequence shown here is derived from an EMBL/GenBank/DDBJ whole genome shotgun (WGS) entry which is preliminary data.</text>
</comment>
<keyword evidence="3" id="KW-1185">Reference proteome</keyword>
<dbReference type="InterPro" id="IPR043519">
    <property type="entry name" value="NT_sf"/>
</dbReference>
<dbReference type="SUPFAM" id="SSF81301">
    <property type="entry name" value="Nucleotidyltransferase"/>
    <property type="match status" value="1"/>
</dbReference>
<dbReference type="InterPro" id="IPR002934">
    <property type="entry name" value="Polymerase_NTP_transf_dom"/>
</dbReference>
<proteinExistence type="predicted"/>
<accession>A0A5S5ACV7</accession>
<evidence type="ECO:0000313" key="2">
    <source>
        <dbReference type="EMBL" id="TYP47009.1"/>
    </source>
</evidence>
<sequence>MLIESFKNTLSKVLEACREIYGEDLITLAVFGSVARGTPNPESDIDLLLIARNLPSGRLKRMEQFGRVEDLLISWMDGLRKIGINTSLSPVIKTPEEVLAGSLLFLDMIDDALILYDRENFFTRFLQEFSSKLRQLGAKKVVTGERWHWVLKPDYTHGEVFDI</sequence>
<organism evidence="2 3">
    <name type="scientific">Thermosediminibacter litoriperuensis</name>
    <dbReference type="NCBI Taxonomy" id="291989"/>
    <lineage>
        <taxon>Bacteria</taxon>
        <taxon>Bacillati</taxon>
        <taxon>Bacillota</taxon>
        <taxon>Clostridia</taxon>
        <taxon>Thermosediminibacterales</taxon>
        <taxon>Thermosediminibacteraceae</taxon>
        <taxon>Thermosediminibacter</taxon>
    </lineage>
</organism>
<dbReference type="PANTHER" id="PTHR33933">
    <property type="entry name" value="NUCLEOTIDYLTRANSFERASE"/>
    <property type="match status" value="1"/>
</dbReference>
<dbReference type="InterPro" id="IPR052548">
    <property type="entry name" value="Type_VII_TA_antitoxin"/>
</dbReference>
<reference evidence="2 3" key="1">
    <citation type="submission" date="2019-07" db="EMBL/GenBank/DDBJ databases">
        <title>Genomic Encyclopedia of Type Strains, Phase I: the one thousand microbial genomes (KMG-I) project.</title>
        <authorList>
            <person name="Kyrpides N."/>
        </authorList>
    </citation>
    <scope>NUCLEOTIDE SEQUENCE [LARGE SCALE GENOMIC DNA]</scope>
    <source>
        <strain evidence="2 3">DSM 16647</strain>
    </source>
</reference>
<dbReference type="RefSeq" id="WP_148868108.1">
    <property type="nucleotide sequence ID" value="NZ_VNHO01000053.1"/>
</dbReference>
<dbReference type="OrthoDB" id="9813766at2"/>
<dbReference type="CDD" id="cd05403">
    <property type="entry name" value="NT_KNTase_like"/>
    <property type="match status" value="1"/>
</dbReference>
<dbReference type="Pfam" id="PF01909">
    <property type="entry name" value="NTP_transf_2"/>
    <property type="match status" value="1"/>
</dbReference>
<gene>
    <name evidence="2" type="ORF">LZ11_02478</name>
</gene>
<protein>
    <recommendedName>
        <fullName evidence="1">Polymerase nucleotidyl transferase domain-containing protein</fullName>
    </recommendedName>
</protein>
<dbReference type="Proteomes" id="UP000322294">
    <property type="component" value="Unassembled WGS sequence"/>
</dbReference>
<dbReference type="PANTHER" id="PTHR33933:SF1">
    <property type="entry name" value="PROTEIN ADENYLYLTRANSFERASE MNTA-RELATED"/>
    <property type="match status" value="1"/>
</dbReference>
<dbReference type="GO" id="GO:0016779">
    <property type="term" value="F:nucleotidyltransferase activity"/>
    <property type="evidence" value="ECO:0007669"/>
    <property type="project" value="InterPro"/>
</dbReference>
<dbReference type="Gene3D" id="3.30.460.10">
    <property type="entry name" value="Beta Polymerase, domain 2"/>
    <property type="match status" value="1"/>
</dbReference>
<name>A0A5S5ACV7_9FIRM</name>
<dbReference type="EMBL" id="VNHO01000053">
    <property type="protein sequence ID" value="TYP47009.1"/>
    <property type="molecule type" value="Genomic_DNA"/>
</dbReference>
<dbReference type="AlphaFoldDB" id="A0A5S5ACV7"/>
<feature type="domain" description="Polymerase nucleotidyl transferase" evidence="1">
    <location>
        <begin position="10"/>
        <end position="56"/>
    </location>
</feature>
<evidence type="ECO:0000259" key="1">
    <source>
        <dbReference type="Pfam" id="PF01909"/>
    </source>
</evidence>
<evidence type="ECO:0000313" key="3">
    <source>
        <dbReference type="Proteomes" id="UP000322294"/>
    </source>
</evidence>